<comment type="caution">
    <text evidence="1">The sequence shown here is derived from an EMBL/GenBank/DDBJ whole genome shotgun (WGS) entry which is preliminary data.</text>
</comment>
<dbReference type="EMBL" id="BAABME010010480">
    <property type="protein sequence ID" value="GAA0179137.1"/>
    <property type="molecule type" value="Genomic_DNA"/>
</dbReference>
<protein>
    <submittedName>
        <fullName evidence="1">Uncharacterized protein</fullName>
    </submittedName>
</protein>
<accession>A0AAV3RNT7</accession>
<evidence type="ECO:0000313" key="2">
    <source>
        <dbReference type="Proteomes" id="UP001454036"/>
    </source>
</evidence>
<dbReference type="AlphaFoldDB" id="A0AAV3RNT7"/>
<reference evidence="1 2" key="1">
    <citation type="submission" date="2024-01" db="EMBL/GenBank/DDBJ databases">
        <title>The complete chloroplast genome sequence of Lithospermum erythrorhizon: insights into the phylogenetic relationship among Boraginaceae species and the maternal lineages of purple gromwells.</title>
        <authorList>
            <person name="Okada T."/>
            <person name="Watanabe K."/>
        </authorList>
    </citation>
    <scope>NUCLEOTIDE SEQUENCE [LARGE SCALE GENOMIC DNA]</scope>
</reference>
<keyword evidence="2" id="KW-1185">Reference proteome</keyword>
<evidence type="ECO:0000313" key="1">
    <source>
        <dbReference type="EMBL" id="GAA0179137.1"/>
    </source>
</evidence>
<sequence length="71" mass="7546">MARIKRTAFLKPSLPYPALKRLRSVGGVKIASPPSSPPAPPRPSMGLLAPKVAPMLTAYNAILPILVQAEM</sequence>
<proteinExistence type="predicted"/>
<name>A0AAV3RNT7_LITER</name>
<dbReference type="Proteomes" id="UP001454036">
    <property type="component" value="Unassembled WGS sequence"/>
</dbReference>
<organism evidence="1 2">
    <name type="scientific">Lithospermum erythrorhizon</name>
    <name type="common">Purple gromwell</name>
    <name type="synonym">Lithospermum officinale var. erythrorhizon</name>
    <dbReference type="NCBI Taxonomy" id="34254"/>
    <lineage>
        <taxon>Eukaryota</taxon>
        <taxon>Viridiplantae</taxon>
        <taxon>Streptophyta</taxon>
        <taxon>Embryophyta</taxon>
        <taxon>Tracheophyta</taxon>
        <taxon>Spermatophyta</taxon>
        <taxon>Magnoliopsida</taxon>
        <taxon>eudicotyledons</taxon>
        <taxon>Gunneridae</taxon>
        <taxon>Pentapetalae</taxon>
        <taxon>asterids</taxon>
        <taxon>lamiids</taxon>
        <taxon>Boraginales</taxon>
        <taxon>Boraginaceae</taxon>
        <taxon>Boraginoideae</taxon>
        <taxon>Lithospermeae</taxon>
        <taxon>Lithospermum</taxon>
    </lineage>
</organism>
<gene>
    <name evidence="1" type="ORF">LIER_29936</name>
</gene>